<evidence type="ECO:0000256" key="2">
    <source>
        <dbReference type="SAM" id="Phobius"/>
    </source>
</evidence>
<feature type="transmembrane region" description="Helical" evidence="2">
    <location>
        <begin position="278"/>
        <end position="303"/>
    </location>
</feature>
<protein>
    <submittedName>
        <fullName evidence="4">TKL protein kinase</fullName>
    </submittedName>
</protein>
<feature type="compositionally biased region" description="Low complexity" evidence="1">
    <location>
        <begin position="853"/>
        <end position="868"/>
    </location>
</feature>
<evidence type="ECO:0000313" key="4">
    <source>
        <dbReference type="EMBL" id="POM70747.1"/>
    </source>
</evidence>
<dbReference type="PANTHER" id="PTHR44329:SF214">
    <property type="entry name" value="PROTEIN KINASE DOMAIN-CONTAINING PROTEIN"/>
    <property type="match status" value="1"/>
</dbReference>
<keyword evidence="4" id="KW-0808">Transferase</keyword>
<feature type="compositionally biased region" description="Low complexity" evidence="1">
    <location>
        <begin position="784"/>
        <end position="845"/>
    </location>
</feature>
<accession>A0A2P4XYX3</accession>
<dbReference type="Proteomes" id="UP000237271">
    <property type="component" value="Unassembled WGS sequence"/>
</dbReference>
<keyword evidence="5" id="KW-1185">Reference proteome</keyword>
<sequence length="953" mass="103219">MPLQRQLDTSTEWAPTGSLRFDGSSSDLALQFYTRSQGGAEVDQLTLTSIPDTVVSRLSDMNVKFDDLDGFAQRAVLWDSGFALTSDNEAKQIWTLNGLSMAEIALTLDEYEATQCTAFKCTQPDGKTAYNNNLCTGTEMLSGVKCVVEEFDMANMGLAMWSIGGETTTIPEIQLVKHTWTDDQDYKVYAVHTMDPTKERSYGACPTTETYGYLNIPCYGFDQNYTASELTVPTPSDWVTSWMKTYSSDLSDSGDTSANSQANDPSASSGGDHNDTNIALLGGAVGGGLCLLLVIILVGLFILARRKRKRSESGDDEEIPKEHIELMSPDPRHSDDRRPTVSTHPRSTLDESLPRSGITLPSSDDSWSNGGTDRNLPHQNHQAGYRPPPYAAQSSHCDGDSRYDRTTVRPPRIQENTRQSAPPQAMSCEKNIPPYGSDVIAPPAYEEALQKCNRVSQALEASAPLSVEKMRDVGSIKALQMLAADPSVNRRRVQFNQLQIERQLPMTTLQTDSFVGHYNGQQVLIKRISPDANVNYSAVEELAFEIQQRAHVKHQYLVEFVGAGWTTAHDLSLVVEFLPLGTLRAYLNRNKSIMSAWTSQKTAIAGGIARGLAYLHRQNPPYIHHEICAKNVVLTDKLEAKLSSCGSIETGIAGPKQKSHQALWIAPEVLNGASYSPAADIYAFGVLLAELDTCETPYFDARSKSGDAMGLTEVLQRVKEGRLRPSFSVNCPEFIRQLGEACCEQEPTERLTAQQISEAAPSELSRKLQGLIGSLVNSVLGGDTTEATTPSPTTTPAPTTRTPTPTTRTPTPTTRTPTPTTRTPAPTTKKPVTKTPQPTTAIPTSSPTPTPTNTPESTSEPSSETSGSLGTEAPETPVPTIETIDTSTNSFSASADADVANSSSGSVDGSFGDWSNGDSEIGSGLASSQEAEVVADTPGTFMFDIVIYSYIHS</sequence>
<feature type="compositionally biased region" description="Low complexity" evidence="1">
    <location>
        <begin position="895"/>
        <end position="913"/>
    </location>
</feature>
<feature type="region of interest" description="Disordered" evidence="1">
    <location>
        <begin position="250"/>
        <end position="271"/>
    </location>
</feature>
<feature type="domain" description="Protein kinase" evidence="3">
    <location>
        <begin position="467"/>
        <end position="764"/>
    </location>
</feature>
<dbReference type="Gene3D" id="1.10.510.10">
    <property type="entry name" value="Transferase(Phosphotransferase) domain 1"/>
    <property type="match status" value="1"/>
</dbReference>
<comment type="caution">
    <text evidence="4">The sequence shown here is derived from an EMBL/GenBank/DDBJ whole genome shotgun (WGS) entry which is preliminary data.</text>
</comment>
<evidence type="ECO:0000259" key="3">
    <source>
        <dbReference type="PROSITE" id="PS50011"/>
    </source>
</evidence>
<feature type="region of interest" description="Disordered" evidence="1">
    <location>
        <begin position="781"/>
        <end position="883"/>
    </location>
</feature>
<dbReference type="PANTHER" id="PTHR44329">
    <property type="entry name" value="SERINE/THREONINE-PROTEIN KINASE TNNI3K-RELATED"/>
    <property type="match status" value="1"/>
</dbReference>
<keyword evidence="2" id="KW-0472">Membrane</keyword>
<dbReference type="GO" id="GO:0004674">
    <property type="term" value="F:protein serine/threonine kinase activity"/>
    <property type="evidence" value="ECO:0007669"/>
    <property type="project" value="TreeGrafter"/>
</dbReference>
<dbReference type="AlphaFoldDB" id="A0A2P4XYX3"/>
<evidence type="ECO:0000313" key="5">
    <source>
        <dbReference type="Proteomes" id="UP000237271"/>
    </source>
</evidence>
<keyword evidence="2" id="KW-0812">Transmembrane</keyword>
<feature type="region of interest" description="Disordered" evidence="1">
    <location>
        <begin position="895"/>
        <end position="923"/>
    </location>
</feature>
<dbReference type="GO" id="GO:0005524">
    <property type="term" value="F:ATP binding"/>
    <property type="evidence" value="ECO:0007669"/>
    <property type="project" value="InterPro"/>
</dbReference>
<feature type="compositionally biased region" description="Polar residues" evidence="1">
    <location>
        <begin position="359"/>
        <end position="382"/>
    </location>
</feature>
<organism evidence="4 5">
    <name type="scientific">Phytophthora palmivora</name>
    <dbReference type="NCBI Taxonomy" id="4796"/>
    <lineage>
        <taxon>Eukaryota</taxon>
        <taxon>Sar</taxon>
        <taxon>Stramenopiles</taxon>
        <taxon>Oomycota</taxon>
        <taxon>Peronosporomycetes</taxon>
        <taxon>Peronosporales</taxon>
        <taxon>Peronosporaceae</taxon>
        <taxon>Phytophthora</taxon>
    </lineage>
</organism>
<dbReference type="SUPFAM" id="SSF56112">
    <property type="entry name" value="Protein kinase-like (PK-like)"/>
    <property type="match status" value="1"/>
</dbReference>
<dbReference type="PROSITE" id="PS50011">
    <property type="entry name" value="PROTEIN_KINASE_DOM"/>
    <property type="match status" value="1"/>
</dbReference>
<reference evidence="4 5" key="1">
    <citation type="journal article" date="2017" name="Genome Biol. Evol.">
        <title>Phytophthora megakarya and P. palmivora, closely related causal agents of cacao black pod rot, underwent increases in genome sizes and gene numbers by different mechanisms.</title>
        <authorList>
            <person name="Ali S.S."/>
            <person name="Shao J."/>
            <person name="Lary D.J."/>
            <person name="Kronmiller B."/>
            <person name="Shen D."/>
            <person name="Strem M.D."/>
            <person name="Amoako-Attah I."/>
            <person name="Akrofi A.Y."/>
            <person name="Begoude B.A."/>
            <person name="Ten Hoopen G.M."/>
            <person name="Coulibaly K."/>
            <person name="Kebe B.I."/>
            <person name="Melnick R.L."/>
            <person name="Guiltinan M.J."/>
            <person name="Tyler B.M."/>
            <person name="Meinhardt L.W."/>
            <person name="Bailey B.A."/>
        </authorList>
    </citation>
    <scope>NUCLEOTIDE SEQUENCE [LARGE SCALE GENOMIC DNA]</scope>
    <source>
        <strain evidence="5">sbr112.9</strain>
    </source>
</reference>
<feature type="compositionally biased region" description="Basic and acidic residues" evidence="1">
    <location>
        <begin position="397"/>
        <end position="407"/>
    </location>
</feature>
<proteinExistence type="predicted"/>
<keyword evidence="4" id="KW-0418">Kinase</keyword>
<feature type="compositionally biased region" description="Basic and acidic residues" evidence="1">
    <location>
        <begin position="320"/>
        <end position="339"/>
    </location>
</feature>
<gene>
    <name evidence="4" type="ORF">PHPALM_12770</name>
</gene>
<dbReference type="InterPro" id="IPR000719">
    <property type="entry name" value="Prot_kinase_dom"/>
</dbReference>
<feature type="region of interest" description="Disordered" evidence="1">
    <location>
        <begin position="309"/>
        <end position="427"/>
    </location>
</feature>
<evidence type="ECO:0000256" key="1">
    <source>
        <dbReference type="SAM" id="MobiDB-lite"/>
    </source>
</evidence>
<dbReference type="InterPro" id="IPR011009">
    <property type="entry name" value="Kinase-like_dom_sf"/>
</dbReference>
<name>A0A2P4XYX3_9STRA</name>
<dbReference type="OrthoDB" id="90243at2759"/>
<dbReference type="InterPro" id="IPR001245">
    <property type="entry name" value="Ser-Thr/Tyr_kinase_cat_dom"/>
</dbReference>
<dbReference type="Pfam" id="PF07714">
    <property type="entry name" value="PK_Tyr_Ser-Thr"/>
    <property type="match status" value="1"/>
</dbReference>
<dbReference type="EMBL" id="NCKW01006809">
    <property type="protein sequence ID" value="POM70747.1"/>
    <property type="molecule type" value="Genomic_DNA"/>
</dbReference>
<dbReference type="InterPro" id="IPR051681">
    <property type="entry name" value="Ser/Thr_Kinases-Pseudokinases"/>
</dbReference>
<dbReference type="PRINTS" id="PR01217">
    <property type="entry name" value="PRICHEXTENSN"/>
</dbReference>
<keyword evidence="2" id="KW-1133">Transmembrane helix</keyword>